<feature type="region of interest" description="Disordered" evidence="2">
    <location>
        <begin position="71"/>
        <end position="90"/>
    </location>
</feature>
<name>A0A8S0Z0Y8_ARCPL</name>
<evidence type="ECO:0000256" key="1">
    <source>
        <dbReference type="SAM" id="Coils"/>
    </source>
</evidence>
<dbReference type="EMBL" id="CADEBC010000208">
    <property type="protein sequence ID" value="CAB3225815.1"/>
    <property type="molecule type" value="Genomic_DNA"/>
</dbReference>
<sequence length="108" mass="12743">MPRLRGRAKNIGTRRTQNAQLVHDRRLNRSIEEHSTDNANLREQVACSRANENSEQRVQRLHANALRQREARQRATNAHRDHHHQQVQHNRALSRALFIVSRSNMFLK</sequence>
<evidence type="ECO:0000313" key="3">
    <source>
        <dbReference type="EMBL" id="CAB3225815.1"/>
    </source>
</evidence>
<dbReference type="OrthoDB" id="1728974at2759"/>
<reference evidence="3 4" key="1">
    <citation type="submission" date="2020-04" db="EMBL/GenBank/DDBJ databases">
        <authorList>
            <person name="Wallbank WR R."/>
            <person name="Pardo Diaz C."/>
            <person name="Kozak K."/>
            <person name="Martin S."/>
            <person name="Jiggins C."/>
            <person name="Moest M."/>
            <person name="Warren A I."/>
            <person name="Byers J.R.P. K."/>
            <person name="Montejo-Kovacevich G."/>
            <person name="Yen C E."/>
        </authorList>
    </citation>
    <scope>NUCLEOTIDE SEQUENCE [LARGE SCALE GENOMIC DNA]</scope>
</reference>
<evidence type="ECO:0000313" key="4">
    <source>
        <dbReference type="Proteomes" id="UP000494106"/>
    </source>
</evidence>
<accession>A0A8S0Z0Y8</accession>
<gene>
    <name evidence="3" type="ORF">APLA_LOCUS2601</name>
</gene>
<organism evidence="3 4">
    <name type="scientific">Arctia plantaginis</name>
    <name type="common">Wood tiger moth</name>
    <name type="synonym">Phalaena plantaginis</name>
    <dbReference type="NCBI Taxonomy" id="874455"/>
    <lineage>
        <taxon>Eukaryota</taxon>
        <taxon>Metazoa</taxon>
        <taxon>Ecdysozoa</taxon>
        <taxon>Arthropoda</taxon>
        <taxon>Hexapoda</taxon>
        <taxon>Insecta</taxon>
        <taxon>Pterygota</taxon>
        <taxon>Neoptera</taxon>
        <taxon>Endopterygota</taxon>
        <taxon>Lepidoptera</taxon>
        <taxon>Glossata</taxon>
        <taxon>Ditrysia</taxon>
        <taxon>Noctuoidea</taxon>
        <taxon>Erebidae</taxon>
        <taxon>Arctiinae</taxon>
        <taxon>Arctia</taxon>
    </lineage>
</organism>
<proteinExistence type="predicted"/>
<feature type="coiled-coil region" evidence="1">
    <location>
        <begin position="31"/>
        <end position="71"/>
    </location>
</feature>
<evidence type="ECO:0000256" key="2">
    <source>
        <dbReference type="SAM" id="MobiDB-lite"/>
    </source>
</evidence>
<protein>
    <submittedName>
        <fullName evidence="3">Uncharacterized protein</fullName>
    </submittedName>
</protein>
<comment type="caution">
    <text evidence="3">The sequence shown here is derived from an EMBL/GenBank/DDBJ whole genome shotgun (WGS) entry which is preliminary data.</text>
</comment>
<keyword evidence="1" id="KW-0175">Coiled coil</keyword>
<keyword evidence="4" id="KW-1185">Reference proteome</keyword>
<dbReference type="AlphaFoldDB" id="A0A8S0Z0Y8"/>
<dbReference type="Proteomes" id="UP000494106">
    <property type="component" value="Unassembled WGS sequence"/>
</dbReference>